<sequence length="83" mass="8683">ERTSTQLSRISLNSGGLLLCCDFWVVSRVNGTKACIYAAPFINDPCGGGDIPGTQFGTSSVDGTGTNYEVNPSVPTLLLGQKD</sequence>
<dbReference type="EMBL" id="HAEH01019244">
    <property type="protein sequence ID" value="SBS08931.1"/>
    <property type="molecule type" value="Transcribed_RNA"/>
</dbReference>
<reference evidence="1" key="2">
    <citation type="submission" date="2016-06" db="EMBL/GenBank/DDBJ databases">
        <title>The genome of a short-lived fish provides insights into sex chromosome evolution and the genetic control of aging.</title>
        <authorList>
            <person name="Reichwald K."/>
            <person name="Felder M."/>
            <person name="Petzold A."/>
            <person name="Koch P."/>
            <person name="Groth M."/>
            <person name="Platzer M."/>
        </authorList>
    </citation>
    <scope>NUCLEOTIDE SEQUENCE</scope>
    <source>
        <tissue evidence="1">Brain</tissue>
    </source>
</reference>
<reference evidence="1" key="1">
    <citation type="submission" date="2016-05" db="EMBL/GenBank/DDBJ databases">
        <authorList>
            <person name="Lavstsen T."/>
            <person name="Jespersen J.S."/>
        </authorList>
    </citation>
    <scope>NUCLEOTIDE SEQUENCE</scope>
    <source>
        <tissue evidence="1">Brain</tissue>
    </source>
</reference>
<gene>
    <name evidence="1" type="primary">Nfu_g_1_003018</name>
</gene>
<feature type="non-terminal residue" evidence="1">
    <location>
        <position position="1"/>
    </location>
</feature>
<organism evidence="1">
    <name type="scientific">Nothobranchius rachovii</name>
    <name type="common">bluefin notho</name>
    <dbReference type="NCBI Taxonomy" id="451742"/>
    <lineage>
        <taxon>Eukaryota</taxon>
        <taxon>Metazoa</taxon>
        <taxon>Chordata</taxon>
        <taxon>Craniata</taxon>
        <taxon>Vertebrata</taxon>
        <taxon>Euteleostomi</taxon>
        <taxon>Actinopterygii</taxon>
        <taxon>Neopterygii</taxon>
        <taxon>Teleostei</taxon>
        <taxon>Neoteleostei</taxon>
        <taxon>Acanthomorphata</taxon>
        <taxon>Ovalentaria</taxon>
        <taxon>Atherinomorphae</taxon>
        <taxon>Cyprinodontiformes</taxon>
        <taxon>Nothobranchiidae</taxon>
        <taxon>Nothobranchius</taxon>
    </lineage>
</organism>
<evidence type="ECO:0000313" key="1">
    <source>
        <dbReference type="EMBL" id="SBS08931.1"/>
    </source>
</evidence>
<proteinExistence type="predicted"/>
<name>A0A1A8RSD2_9TELE</name>
<dbReference type="AlphaFoldDB" id="A0A1A8RSD2"/>
<protein>
    <submittedName>
        <fullName evidence="1">Uncharacterized protein</fullName>
    </submittedName>
</protein>
<accession>A0A1A8RSD2</accession>
<feature type="non-terminal residue" evidence="1">
    <location>
        <position position="83"/>
    </location>
</feature>